<evidence type="ECO:0000256" key="1">
    <source>
        <dbReference type="ARBA" id="ARBA00004651"/>
    </source>
</evidence>
<evidence type="ECO:0000256" key="15">
    <source>
        <dbReference type="ARBA" id="ARBA00033270"/>
    </source>
</evidence>
<accession>A0ABT6N8I7</accession>
<keyword evidence="8" id="KW-0133">Cell shape</keyword>
<evidence type="ECO:0000256" key="20">
    <source>
        <dbReference type="ARBA" id="ARBA00049902"/>
    </source>
</evidence>
<evidence type="ECO:0000256" key="18">
    <source>
        <dbReference type="ARBA" id="ARBA00041418"/>
    </source>
</evidence>
<keyword evidence="10 22" id="KW-1133">Transmembrane helix</keyword>
<evidence type="ECO:0000256" key="11">
    <source>
        <dbReference type="ARBA" id="ARBA00023136"/>
    </source>
</evidence>
<evidence type="ECO:0000256" key="6">
    <source>
        <dbReference type="ARBA" id="ARBA00022679"/>
    </source>
</evidence>
<evidence type="ECO:0000256" key="22">
    <source>
        <dbReference type="SAM" id="Phobius"/>
    </source>
</evidence>
<evidence type="ECO:0000256" key="21">
    <source>
        <dbReference type="ARBA" id="ARBA00049966"/>
    </source>
</evidence>
<feature type="transmembrane region" description="Helical" evidence="22">
    <location>
        <begin position="72"/>
        <end position="89"/>
    </location>
</feature>
<reference evidence="23 24" key="1">
    <citation type="submission" date="2023-04" db="EMBL/GenBank/DDBJ databases">
        <title>Fusibacter bizertensis strain WBS, isolated from littoral bottom sediments of the Arctic seas - biochemical and genomic analysis.</title>
        <authorList>
            <person name="Brioukhanov A.L."/>
        </authorList>
    </citation>
    <scope>NUCLEOTIDE SEQUENCE [LARGE SCALE GENOMIC DNA]</scope>
    <source>
        <strain evidence="23 24">WBS</strain>
    </source>
</reference>
<evidence type="ECO:0000313" key="24">
    <source>
        <dbReference type="Proteomes" id="UP001158045"/>
    </source>
</evidence>
<feature type="transmembrane region" description="Helical" evidence="22">
    <location>
        <begin position="224"/>
        <end position="244"/>
    </location>
</feature>
<dbReference type="Proteomes" id="UP001158045">
    <property type="component" value="Unassembled WGS sequence"/>
</dbReference>
<keyword evidence="13" id="KW-0961">Cell wall biogenesis/degradation</keyword>
<evidence type="ECO:0000256" key="19">
    <source>
        <dbReference type="ARBA" id="ARBA00044770"/>
    </source>
</evidence>
<comment type="subcellular location">
    <subcellularLocation>
        <location evidence="1">Cell membrane</location>
        <topology evidence="1">Multi-pass membrane protein</topology>
    </subcellularLocation>
</comment>
<evidence type="ECO:0000256" key="3">
    <source>
        <dbReference type="ARBA" id="ARBA00022475"/>
    </source>
</evidence>
<evidence type="ECO:0000256" key="9">
    <source>
        <dbReference type="ARBA" id="ARBA00022984"/>
    </source>
</evidence>
<evidence type="ECO:0000256" key="17">
    <source>
        <dbReference type="ARBA" id="ARBA00041185"/>
    </source>
</evidence>
<dbReference type="Pfam" id="PF01098">
    <property type="entry name" value="FTSW_RODA_SPOVE"/>
    <property type="match status" value="1"/>
</dbReference>
<evidence type="ECO:0000256" key="13">
    <source>
        <dbReference type="ARBA" id="ARBA00023316"/>
    </source>
</evidence>
<gene>
    <name evidence="23" type="primary">ftsW</name>
    <name evidence="23" type="ORF">QE109_01095</name>
</gene>
<feature type="transmembrane region" description="Helical" evidence="22">
    <location>
        <begin position="332"/>
        <end position="355"/>
    </location>
</feature>
<keyword evidence="7 22" id="KW-0812">Transmembrane</keyword>
<keyword evidence="12" id="KW-0131">Cell cycle</keyword>
<dbReference type="NCBIfam" id="TIGR02614">
    <property type="entry name" value="ftsW"/>
    <property type="match status" value="1"/>
</dbReference>
<evidence type="ECO:0000256" key="7">
    <source>
        <dbReference type="ARBA" id="ARBA00022692"/>
    </source>
</evidence>
<evidence type="ECO:0000256" key="4">
    <source>
        <dbReference type="ARBA" id="ARBA00022618"/>
    </source>
</evidence>
<dbReference type="EMBL" id="JARYZI010000001">
    <property type="protein sequence ID" value="MDH8676718.1"/>
    <property type="molecule type" value="Genomic_DNA"/>
</dbReference>
<feature type="transmembrane region" description="Helical" evidence="22">
    <location>
        <begin position="259"/>
        <end position="285"/>
    </location>
</feature>
<dbReference type="RefSeq" id="WP_281092515.1">
    <property type="nucleotide sequence ID" value="NZ_JARYZI010000001.1"/>
</dbReference>
<dbReference type="PANTHER" id="PTHR30474">
    <property type="entry name" value="CELL CYCLE PROTEIN"/>
    <property type="match status" value="1"/>
</dbReference>
<evidence type="ECO:0000256" key="14">
    <source>
        <dbReference type="ARBA" id="ARBA00032370"/>
    </source>
</evidence>
<dbReference type="InterPro" id="IPR013437">
    <property type="entry name" value="FtsW"/>
</dbReference>
<keyword evidence="3" id="KW-1003">Cell membrane</keyword>
<keyword evidence="24" id="KW-1185">Reference proteome</keyword>
<keyword evidence="11 22" id="KW-0472">Membrane</keyword>
<comment type="pathway">
    <text evidence="2">Cell wall biogenesis; peptidoglycan biosynthesis.</text>
</comment>
<evidence type="ECO:0000256" key="12">
    <source>
        <dbReference type="ARBA" id="ARBA00023306"/>
    </source>
</evidence>
<protein>
    <recommendedName>
        <fullName evidence="17">Probable peptidoglycan glycosyltransferase FtsW</fullName>
        <ecNumber evidence="19">2.4.99.28</ecNumber>
    </recommendedName>
    <alternativeName>
        <fullName evidence="18">Cell division protein FtsW</fullName>
    </alternativeName>
    <alternativeName>
        <fullName evidence="15">Cell wall polymerase</fullName>
    </alternativeName>
    <alternativeName>
        <fullName evidence="14">Peptidoglycan polymerase</fullName>
    </alternativeName>
</protein>
<dbReference type="InterPro" id="IPR001182">
    <property type="entry name" value="FtsW/RodA"/>
</dbReference>
<evidence type="ECO:0000256" key="8">
    <source>
        <dbReference type="ARBA" id="ARBA00022960"/>
    </source>
</evidence>
<feature type="transmembrane region" description="Helical" evidence="22">
    <location>
        <begin position="297"/>
        <end position="320"/>
    </location>
</feature>
<dbReference type="PANTHER" id="PTHR30474:SF2">
    <property type="entry name" value="PEPTIDOGLYCAN GLYCOSYLTRANSFERASE FTSW-RELATED"/>
    <property type="match status" value="1"/>
</dbReference>
<keyword evidence="6" id="KW-0808">Transferase</keyword>
<evidence type="ECO:0000313" key="23">
    <source>
        <dbReference type="EMBL" id="MDH8676718.1"/>
    </source>
</evidence>
<name>A0ABT6N8I7_9FIRM</name>
<evidence type="ECO:0000256" key="2">
    <source>
        <dbReference type="ARBA" id="ARBA00004752"/>
    </source>
</evidence>
<feature type="transmembrane region" description="Helical" evidence="22">
    <location>
        <begin position="138"/>
        <end position="154"/>
    </location>
</feature>
<organism evidence="23 24">
    <name type="scientific">Fusibacter bizertensis</name>
    <dbReference type="NCBI Taxonomy" id="1488331"/>
    <lineage>
        <taxon>Bacteria</taxon>
        <taxon>Bacillati</taxon>
        <taxon>Bacillota</taxon>
        <taxon>Clostridia</taxon>
        <taxon>Eubacteriales</taxon>
        <taxon>Eubacteriales Family XII. Incertae Sedis</taxon>
        <taxon>Fusibacter</taxon>
    </lineage>
</organism>
<feature type="transmembrane region" description="Helical" evidence="22">
    <location>
        <begin position="184"/>
        <end position="203"/>
    </location>
</feature>
<comment type="caution">
    <text evidence="23">The sequence shown here is derived from an EMBL/GenBank/DDBJ whole genome shotgun (WGS) entry which is preliminary data.</text>
</comment>
<comment type="similarity">
    <text evidence="16">Belongs to the SEDS family. FtsW subfamily.</text>
</comment>
<comment type="function">
    <text evidence="21">Peptidoglycan polymerase that is essential for cell division.</text>
</comment>
<feature type="transmembrane region" description="Helical" evidence="22">
    <location>
        <begin position="44"/>
        <end position="66"/>
    </location>
</feature>
<keyword evidence="5" id="KW-0328">Glycosyltransferase</keyword>
<evidence type="ECO:0000256" key="16">
    <source>
        <dbReference type="ARBA" id="ARBA00038053"/>
    </source>
</evidence>
<evidence type="ECO:0000256" key="10">
    <source>
        <dbReference type="ARBA" id="ARBA00022989"/>
    </source>
</evidence>
<dbReference type="EC" id="2.4.99.28" evidence="19"/>
<sequence>MKQNKMDYPLLVITLILVSFGLLMVFSSSYYFAIDKMQNKMHFFTADLSFIILGVFAMLVASAVDYKVYRKFAIPLFFLSMFLLIYVLFKGTVVNDARRWITVAGQRFQPAEVAKIGLIMFFAFSLEKNYTKLNQPKILGVYVLIIASVVLLIMKQPNMSTAVILAGVMAVMLFVAGLRWIYVLLFGAAGGFIGWLLVHNAPYRLNRMIAFLDPFKYKNDESWQVINSLYALGTGGIFGVGIGMSTQNKLYIPEPQNDFILATVGEELGLIGTVGLLILFLILLYRCVKIAMNAPDIFSTLLATGISTMLGLQILMNYAVATSSMPATGVSLPFISYGGTSISILLGSIGIMLNISKSTIKRTHKNDD</sequence>
<comment type="catalytic activity">
    <reaction evidence="20">
        <text>[GlcNAc-(1-&gt;4)-Mur2Ac(oyl-L-Ala-gamma-D-Glu-L-Lys-D-Ala-D-Ala)](n)-di-trans,octa-cis-undecaprenyl diphosphate + beta-D-GlcNAc-(1-&gt;4)-Mur2Ac(oyl-L-Ala-gamma-D-Glu-L-Lys-D-Ala-D-Ala)-di-trans,octa-cis-undecaprenyl diphosphate = [GlcNAc-(1-&gt;4)-Mur2Ac(oyl-L-Ala-gamma-D-Glu-L-Lys-D-Ala-D-Ala)](n+1)-di-trans,octa-cis-undecaprenyl diphosphate + di-trans,octa-cis-undecaprenyl diphosphate + H(+)</text>
        <dbReference type="Rhea" id="RHEA:23708"/>
        <dbReference type="Rhea" id="RHEA-COMP:9602"/>
        <dbReference type="Rhea" id="RHEA-COMP:9603"/>
        <dbReference type="ChEBI" id="CHEBI:15378"/>
        <dbReference type="ChEBI" id="CHEBI:58405"/>
        <dbReference type="ChEBI" id="CHEBI:60033"/>
        <dbReference type="ChEBI" id="CHEBI:78435"/>
        <dbReference type="EC" id="2.4.99.28"/>
    </reaction>
</comment>
<proteinExistence type="inferred from homology"/>
<feature type="transmembrane region" description="Helical" evidence="22">
    <location>
        <begin position="12"/>
        <end position="32"/>
    </location>
</feature>
<keyword evidence="4" id="KW-0132">Cell division</keyword>
<evidence type="ECO:0000256" key="5">
    <source>
        <dbReference type="ARBA" id="ARBA00022676"/>
    </source>
</evidence>
<keyword evidence="9" id="KW-0573">Peptidoglycan synthesis</keyword>